<dbReference type="InterPro" id="IPR045070">
    <property type="entry name" value="MATE_MepA-like"/>
</dbReference>
<feature type="transmembrane region" description="Helical" evidence="10">
    <location>
        <begin position="144"/>
        <end position="166"/>
    </location>
</feature>
<feature type="transmembrane region" description="Helical" evidence="10">
    <location>
        <begin position="273"/>
        <end position="290"/>
    </location>
</feature>
<dbReference type="AlphaFoldDB" id="E1R9U7"/>
<dbReference type="InterPro" id="IPR002528">
    <property type="entry name" value="MATE_fam"/>
</dbReference>
<organism evidence="11 12">
    <name type="scientific">Sediminispirochaeta smaragdinae (strain DSM 11293 / JCM 15392 / SEBR 4228)</name>
    <name type="common">Spirochaeta smaragdinae</name>
    <dbReference type="NCBI Taxonomy" id="573413"/>
    <lineage>
        <taxon>Bacteria</taxon>
        <taxon>Pseudomonadati</taxon>
        <taxon>Spirochaetota</taxon>
        <taxon>Spirochaetia</taxon>
        <taxon>Spirochaetales</taxon>
        <taxon>Spirochaetaceae</taxon>
        <taxon>Sediminispirochaeta</taxon>
    </lineage>
</organism>
<dbReference type="InterPro" id="IPR051327">
    <property type="entry name" value="MATE_MepA_subfamily"/>
</dbReference>
<dbReference type="CDD" id="cd13143">
    <property type="entry name" value="MATE_MepA_like"/>
    <property type="match status" value="1"/>
</dbReference>
<feature type="transmembrane region" description="Helical" evidence="10">
    <location>
        <begin position="173"/>
        <end position="194"/>
    </location>
</feature>
<evidence type="ECO:0000256" key="2">
    <source>
        <dbReference type="ARBA" id="ARBA00008417"/>
    </source>
</evidence>
<accession>E1R9U7</accession>
<evidence type="ECO:0000256" key="4">
    <source>
        <dbReference type="ARBA" id="ARBA00022448"/>
    </source>
</evidence>
<dbReference type="InterPro" id="IPR048279">
    <property type="entry name" value="MdtK-like"/>
</dbReference>
<dbReference type="PANTHER" id="PTHR43823:SF3">
    <property type="entry name" value="MULTIDRUG EXPORT PROTEIN MEPA"/>
    <property type="match status" value="1"/>
</dbReference>
<evidence type="ECO:0000256" key="9">
    <source>
        <dbReference type="ARBA" id="ARBA00023251"/>
    </source>
</evidence>
<feature type="transmembrane region" description="Helical" evidence="10">
    <location>
        <begin position="424"/>
        <end position="444"/>
    </location>
</feature>
<feature type="transmembrane region" description="Helical" evidence="10">
    <location>
        <begin position="296"/>
        <end position="313"/>
    </location>
</feature>
<reference evidence="11 12" key="1">
    <citation type="journal article" date="2010" name="Stand. Genomic Sci.">
        <title>Complete genome sequence of Spirochaeta smaragdinae type strain (SEBR 4228).</title>
        <authorList>
            <person name="Mavromatis K."/>
            <person name="Yasawong M."/>
            <person name="Chertkov O."/>
            <person name="Lapidus A."/>
            <person name="Lucas S."/>
            <person name="Nolan M."/>
            <person name="Del Rio T.G."/>
            <person name="Tice H."/>
            <person name="Cheng J.F."/>
            <person name="Pitluck S."/>
            <person name="Liolios K."/>
            <person name="Ivanova N."/>
            <person name="Tapia R."/>
            <person name="Han C."/>
            <person name="Bruce D."/>
            <person name="Goodwin L."/>
            <person name="Pati A."/>
            <person name="Chen A."/>
            <person name="Palaniappan K."/>
            <person name="Land M."/>
            <person name="Hauser L."/>
            <person name="Chang Y.J."/>
            <person name="Jeffries C.D."/>
            <person name="Detter J.C."/>
            <person name="Rohde M."/>
            <person name="Brambilla E."/>
            <person name="Spring S."/>
            <person name="Goker M."/>
            <person name="Sikorski J."/>
            <person name="Woyke T."/>
            <person name="Bristow J."/>
            <person name="Eisen J.A."/>
            <person name="Markowitz V."/>
            <person name="Hugenholtz P."/>
            <person name="Klenk H.P."/>
            <person name="Kyrpides N.C."/>
        </authorList>
    </citation>
    <scope>NUCLEOTIDE SEQUENCE [LARGE SCALE GENOMIC DNA]</scope>
    <source>
        <strain evidence="12">DSM 11293 / JCM 15392 / SEBR 4228</strain>
    </source>
</reference>
<evidence type="ECO:0000256" key="5">
    <source>
        <dbReference type="ARBA" id="ARBA00022475"/>
    </source>
</evidence>
<dbReference type="KEGG" id="ssm:Spirs_4190"/>
<evidence type="ECO:0000256" key="10">
    <source>
        <dbReference type="SAM" id="Phobius"/>
    </source>
</evidence>
<evidence type="ECO:0000256" key="3">
    <source>
        <dbReference type="ARBA" id="ARBA00022106"/>
    </source>
</evidence>
<proteinExistence type="inferred from homology"/>
<comment type="subcellular location">
    <subcellularLocation>
        <location evidence="1">Cell membrane</location>
        <topology evidence="1">Multi-pass membrane protein</topology>
    </subcellularLocation>
</comment>
<evidence type="ECO:0000256" key="7">
    <source>
        <dbReference type="ARBA" id="ARBA00022989"/>
    </source>
</evidence>
<feature type="transmembrane region" description="Helical" evidence="10">
    <location>
        <begin position="325"/>
        <end position="345"/>
    </location>
</feature>
<feature type="transmembrane region" description="Helical" evidence="10">
    <location>
        <begin position="102"/>
        <end position="124"/>
    </location>
</feature>
<dbReference type="GO" id="GO:0005886">
    <property type="term" value="C:plasma membrane"/>
    <property type="evidence" value="ECO:0007669"/>
    <property type="project" value="UniProtKB-SubCell"/>
</dbReference>
<dbReference type="eggNOG" id="COG0534">
    <property type="taxonomic scope" value="Bacteria"/>
</dbReference>
<dbReference type="HOGENOM" id="CLU_012893_0_2_12"/>
<protein>
    <recommendedName>
        <fullName evidence="3">Multidrug export protein MepA</fullName>
    </recommendedName>
</protein>
<keyword evidence="8 10" id="KW-0472">Membrane</keyword>
<sequence length="453" mass="49098">MHAQESSDHDTYNPLSRYHTVGSLLKFSFPTLCMMVFSGLYTIVDTIFVSRLVNTDALSSINIVTPMINIIVGLGAMFATGASAIVARKQGEGKDIEARKDFTLIILTVLALGVIIALVGLFFLEPIIYALGANTVLLPYAKEYLSLLFVFAPANMLQVLFSIFLITAGNPGLGFILTLSAGLTNACFDFIFMGPLHMGIRGAALATSMGYLIQTTGGVIFFLRNKGKALHFVTPHIAIPVITESLSNGLSEMVGHLSSAVTTFLFNKTMMKLIGVDGVAAITIIIYSQFLLSTFYIGFSMGVAPIFSYNYGNQNHVHMKRIFKICISFILSVSVLVFSIAMIGGPYLAGIFTPKGSGVYSITKAGFLIVSFSFLFSGVNIFSSALFTALSNGKLSAIISFLRSLVLLSIGILLLPLFLGTEGLWLAIPFAEGTTFLVSILFIWKKKEIYHYI</sequence>
<keyword evidence="4" id="KW-0813">Transport</keyword>
<keyword evidence="7 10" id="KW-1133">Transmembrane helix</keyword>
<feature type="transmembrane region" description="Helical" evidence="10">
    <location>
        <begin position="63"/>
        <end position="86"/>
    </location>
</feature>
<evidence type="ECO:0000256" key="8">
    <source>
        <dbReference type="ARBA" id="ARBA00023136"/>
    </source>
</evidence>
<gene>
    <name evidence="11" type="ordered locus">Spirs_4190</name>
</gene>
<name>E1R9U7_SEDSS</name>
<dbReference type="Proteomes" id="UP000002318">
    <property type="component" value="Chromosome"/>
</dbReference>
<feature type="transmembrane region" description="Helical" evidence="10">
    <location>
        <begin position="24"/>
        <end position="43"/>
    </location>
</feature>
<evidence type="ECO:0000256" key="1">
    <source>
        <dbReference type="ARBA" id="ARBA00004651"/>
    </source>
</evidence>
<dbReference type="OrthoDB" id="9808954at2"/>
<keyword evidence="6 10" id="KW-0812">Transmembrane</keyword>
<feature type="transmembrane region" description="Helical" evidence="10">
    <location>
        <begin position="397"/>
        <end position="418"/>
    </location>
</feature>
<dbReference type="GO" id="GO:0042910">
    <property type="term" value="F:xenobiotic transmembrane transporter activity"/>
    <property type="evidence" value="ECO:0007669"/>
    <property type="project" value="InterPro"/>
</dbReference>
<keyword evidence="12" id="KW-1185">Reference proteome</keyword>
<dbReference type="EMBL" id="CP002116">
    <property type="protein sequence ID" value="ADK83266.1"/>
    <property type="molecule type" value="Genomic_DNA"/>
</dbReference>
<evidence type="ECO:0000256" key="6">
    <source>
        <dbReference type="ARBA" id="ARBA00022692"/>
    </source>
</evidence>
<evidence type="ECO:0000313" key="12">
    <source>
        <dbReference type="Proteomes" id="UP000002318"/>
    </source>
</evidence>
<comment type="similarity">
    <text evidence="2">Belongs to the multi antimicrobial extrusion (MATE) (TC 2.A.66.1) family. MepA subfamily.</text>
</comment>
<evidence type="ECO:0000313" key="11">
    <source>
        <dbReference type="EMBL" id="ADK83266.1"/>
    </source>
</evidence>
<feature type="transmembrane region" description="Helical" evidence="10">
    <location>
        <begin position="200"/>
        <end position="223"/>
    </location>
</feature>
<keyword evidence="9" id="KW-0046">Antibiotic resistance</keyword>
<dbReference type="STRING" id="573413.Spirs_4190"/>
<dbReference type="PANTHER" id="PTHR43823">
    <property type="entry name" value="SPORULATION PROTEIN YKVU"/>
    <property type="match status" value="1"/>
</dbReference>
<dbReference type="Pfam" id="PF01554">
    <property type="entry name" value="MatE"/>
    <property type="match status" value="2"/>
</dbReference>
<keyword evidence="5" id="KW-1003">Cell membrane</keyword>
<dbReference type="GO" id="GO:0046677">
    <property type="term" value="P:response to antibiotic"/>
    <property type="evidence" value="ECO:0007669"/>
    <property type="project" value="UniProtKB-KW"/>
</dbReference>
<dbReference type="GO" id="GO:0015297">
    <property type="term" value="F:antiporter activity"/>
    <property type="evidence" value="ECO:0007669"/>
    <property type="project" value="InterPro"/>
</dbReference>
<feature type="transmembrane region" description="Helical" evidence="10">
    <location>
        <begin position="365"/>
        <end position="390"/>
    </location>
</feature>
<dbReference type="PIRSF" id="PIRSF006603">
    <property type="entry name" value="DinF"/>
    <property type="match status" value="1"/>
</dbReference>